<evidence type="ECO:0000313" key="2">
    <source>
        <dbReference type="Proteomes" id="UP000298493"/>
    </source>
</evidence>
<sequence>MCDYTQVEYTCTHTRYTVRAWCIKYQETHKRCPANVTAIEYRLDEKCGVYCPRNTFTPSFQQADTHNQATAVIRRQQKAQSPFPRPLPQGKPITFPSAKKPSGSAQYHVYLSLSNETVATPIAQIVVEIWFRQGALADLDSYRYYARTQKLY</sequence>
<gene>
    <name evidence="1" type="ORF">E6O75_ATG08474</name>
</gene>
<comment type="caution">
    <text evidence="1">The sequence shown here is derived from an EMBL/GenBank/DDBJ whole genome shotgun (WGS) entry which is preliminary data.</text>
</comment>
<protein>
    <submittedName>
        <fullName evidence="1">Uncharacterized protein</fullName>
    </submittedName>
</protein>
<accession>A0A4Z1NKH1</accession>
<dbReference type="EMBL" id="SNSC02000021">
    <property type="protein sequence ID" value="TID15221.1"/>
    <property type="molecule type" value="Genomic_DNA"/>
</dbReference>
<proteinExistence type="predicted"/>
<name>A0A4Z1NKH1_9PEZI</name>
<organism evidence="1 2">
    <name type="scientific">Venturia nashicola</name>
    <dbReference type="NCBI Taxonomy" id="86259"/>
    <lineage>
        <taxon>Eukaryota</taxon>
        <taxon>Fungi</taxon>
        <taxon>Dikarya</taxon>
        <taxon>Ascomycota</taxon>
        <taxon>Pezizomycotina</taxon>
        <taxon>Dothideomycetes</taxon>
        <taxon>Pleosporomycetidae</taxon>
        <taxon>Venturiales</taxon>
        <taxon>Venturiaceae</taxon>
        <taxon>Venturia</taxon>
    </lineage>
</organism>
<evidence type="ECO:0000313" key="1">
    <source>
        <dbReference type="EMBL" id="TID15221.1"/>
    </source>
</evidence>
<dbReference type="AlphaFoldDB" id="A0A4Z1NKH1"/>
<dbReference type="Proteomes" id="UP000298493">
    <property type="component" value="Unassembled WGS sequence"/>
</dbReference>
<reference evidence="1 2" key="1">
    <citation type="submission" date="2019-04" db="EMBL/GenBank/DDBJ databases">
        <title>High contiguity whole genome sequence and gene annotation resource for two Venturia nashicola isolates.</title>
        <authorList>
            <person name="Prokchorchik M."/>
            <person name="Won K."/>
            <person name="Lee Y."/>
            <person name="Choi E.D."/>
            <person name="Segonzac C."/>
            <person name="Sohn K.H."/>
        </authorList>
    </citation>
    <scope>NUCLEOTIDE SEQUENCE [LARGE SCALE GENOMIC DNA]</scope>
    <source>
        <strain evidence="1 2">PRI2</strain>
    </source>
</reference>
<keyword evidence="2" id="KW-1185">Reference proteome</keyword>